<dbReference type="Pfam" id="PF11188">
    <property type="entry name" value="DUF2975"/>
    <property type="match status" value="1"/>
</dbReference>
<keyword evidence="1" id="KW-1133">Transmembrane helix</keyword>
<dbReference type="EMBL" id="JBHULE010000019">
    <property type="protein sequence ID" value="MFD2563306.1"/>
    <property type="molecule type" value="Genomic_DNA"/>
</dbReference>
<reference evidence="3" key="1">
    <citation type="journal article" date="2019" name="Int. J. Syst. Evol. Microbiol.">
        <title>The Global Catalogue of Microorganisms (GCM) 10K type strain sequencing project: providing services to taxonomists for standard genome sequencing and annotation.</title>
        <authorList>
            <consortium name="The Broad Institute Genomics Platform"/>
            <consortium name="The Broad Institute Genome Sequencing Center for Infectious Disease"/>
            <person name="Wu L."/>
            <person name="Ma J."/>
        </authorList>
    </citation>
    <scope>NUCLEOTIDE SEQUENCE [LARGE SCALE GENOMIC DNA]</scope>
    <source>
        <strain evidence="3">KCTC 52274</strain>
    </source>
</reference>
<name>A0ABW5LGK0_9FLAO</name>
<accession>A0ABW5LGK0</accession>
<feature type="transmembrane region" description="Helical" evidence="1">
    <location>
        <begin position="100"/>
        <end position="122"/>
    </location>
</feature>
<sequence>MKTKEILSAMKILSWIIFIGLCIKLGVILFSSIMSLFVNKEAAENLYLGLDLSNLYDFSINHYISILSLLISITALKAYLFYLVIKIFSKINFDKPFTKVVTRLISSISYISLWTGLLAYFANGYGKWVLKKGAEFRIDWGSSEFLFMAGIVFVIALIFKRGVEIQSENELTV</sequence>
<organism evidence="2 3">
    <name type="scientific">Aquimarina rubra</name>
    <dbReference type="NCBI Taxonomy" id="1920033"/>
    <lineage>
        <taxon>Bacteria</taxon>
        <taxon>Pseudomonadati</taxon>
        <taxon>Bacteroidota</taxon>
        <taxon>Flavobacteriia</taxon>
        <taxon>Flavobacteriales</taxon>
        <taxon>Flavobacteriaceae</taxon>
        <taxon>Aquimarina</taxon>
    </lineage>
</organism>
<keyword evidence="3" id="KW-1185">Reference proteome</keyword>
<comment type="caution">
    <text evidence="2">The sequence shown here is derived from an EMBL/GenBank/DDBJ whole genome shotgun (WGS) entry which is preliminary data.</text>
</comment>
<evidence type="ECO:0000313" key="2">
    <source>
        <dbReference type="EMBL" id="MFD2563306.1"/>
    </source>
</evidence>
<proteinExistence type="predicted"/>
<feature type="transmembrane region" description="Helical" evidence="1">
    <location>
        <begin position="63"/>
        <end position="88"/>
    </location>
</feature>
<evidence type="ECO:0000256" key="1">
    <source>
        <dbReference type="SAM" id="Phobius"/>
    </source>
</evidence>
<feature type="transmembrane region" description="Helical" evidence="1">
    <location>
        <begin position="142"/>
        <end position="159"/>
    </location>
</feature>
<keyword evidence="1" id="KW-0812">Transmembrane</keyword>
<dbReference type="Proteomes" id="UP001597319">
    <property type="component" value="Unassembled WGS sequence"/>
</dbReference>
<feature type="transmembrane region" description="Helical" evidence="1">
    <location>
        <begin position="12"/>
        <end position="38"/>
    </location>
</feature>
<gene>
    <name evidence="2" type="ORF">ACFSR1_11565</name>
</gene>
<evidence type="ECO:0000313" key="3">
    <source>
        <dbReference type="Proteomes" id="UP001597319"/>
    </source>
</evidence>
<keyword evidence="1" id="KW-0472">Membrane</keyword>
<dbReference type="InterPro" id="IPR021354">
    <property type="entry name" value="DUF2975"/>
</dbReference>
<protein>
    <submittedName>
        <fullName evidence="2">DUF2975 domain-containing protein</fullName>
    </submittedName>
</protein>